<accession>A0A3P7KVF1</accession>
<evidence type="ECO:0000313" key="1">
    <source>
        <dbReference type="EMBL" id="VDN03227.1"/>
    </source>
</evidence>
<dbReference type="Proteomes" id="UP000271087">
    <property type="component" value="Unassembled WGS sequence"/>
</dbReference>
<evidence type="ECO:0000313" key="2">
    <source>
        <dbReference type="Proteomes" id="UP000271087"/>
    </source>
</evidence>
<dbReference type="EMBL" id="UYRW01016456">
    <property type="protein sequence ID" value="VDN03227.1"/>
    <property type="molecule type" value="Genomic_DNA"/>
</dbReference>
<dbReference type="Pfam" id="PF05380">
    <property type="entry name" value="Peptidase_A17"/>
    <property type="match status" value="1"/>
</dbReference>
<dbReference type="PANTHER" id="PTHR47331">
    <property type="entry name" value="PHD-TYPE DOMAIN-CONTAINING PROTEIN"/>
    <property type="match status" value="1"/>
</dbReference>
<protein>
    <recommendedName>
        <fullName evidence="3">RNase H type-1 domain-containing protein</fullName>
    </recommendedName>
</protein>
<gene>
    <name evidence="1" type="ORF">NOO_LOCUS13573</name>
</gene>
<dbReference type="InterPro" id="IPR008042">
    <property type="entry name" value="Retrotrans_Pao"/>
</dbReference>
<reference evidence="1 2" key="1">
    <citation type="submission" date="2018-08" db="EMBL/GenBank/DDBJ databases">
        <authorList>
            <person name="Laetsch R D."/>
            <person name="Stevens L."/>
            <person name="Kumar S."/>
            <person name="Blaxter L. M."/>
        </authorList>
    </citation>
    <scope>NUCLEOTIDE SEQUENCE [LARGE SCALE GENOMIC DNA]</scope>
</reference>
<dbReference type="OrthoDB" id="5872779at2759"/>
<organism evidence="1 2">
    <name type="scientific">Onchocerca ochengi</name>
    <name type="common">Filarial nematode worm</name>
    <dbReference type="NCBI Taxonomy" id="42157"/>
    <lineage>
        <taxon>Eukaryota</taxon>
        <taxon>Metazoa</taxon>
        <taxon>Ecdysozoa</taxon>
        <taxon>Nematoda</taxon>
        <taxon>Chromadorea</taxon>
        <taxon>Rhabditida</taxon>
        <taxon>Spirurina</taxon>
        <taxon>Spiruromorpha</taxon>
        <taxon>Filarioidea</taxon>
        <taxon>Onchocercidae</taxon>
        <taxon>Onchocerca</taxon>
    </lineage>
</organism>
<name>A0A3P7KVF1_ONCOC</name>
<dbReference type="AlphaFoldDB" id="A0A3P7KVF1"/>
<evidence type="ECO:0008006" key="3">
    <source>
        <dbReference type="Google" id="ProtNLM"/>
    </source>
</evidence>
<keyword evidence="2" id="KW-1185">Reference proteome</keyword>
<proteinExistence type="predicted"/>
<feature type="non-terminal residue" evidence="1">
    <location>
        <position position="190"/>
    </location>
</feature>
<sequence>MVDIRKWKKLIMHWLTDVVELPRRAIFLDYHTEIHIFVDASTVAYAAAVYARTIISEDVKGTNLVFAKSRIAPIKGMATPRLELLSVLIGVRAGQFVIKQFQKQPHSITLWSDSTCVLYWITNYTKLLPRFVQSRVDEIRSSKFNIRYIPSQDNPADIATRGLSPPHLRNSKQWWKGPHWLIEPESKWPT</sequence>